<comment type="subunit">
    <text evidence="10">[Alpha(6)beta(6)] hexamers of two multifunctional subunits (alpha and beta).</text>
</comment>
<dbReference type="PANTHER" id="PTHR10982:SF21">
    <property type="entry name" value="FATTY ACID SYNTHASE SUBUNIT BETA"/>
    <property type="match status" value="1"/>
</dbReference>
<keyword evidence="8" id="KW-0456">Lyase</keyword>
<dbReference type="SMART" id="SM00827">
    <property type="entry name" value="PKS_AT"/>
    <property type="match status" value="1"/>
</dbReference>
<dbReference type="Pfam" id="PF00698">
    <property type="entry name" value="Acyl_transf_1"/>
    <property type="match status" value="1"/>
</dbReference>
<dbReference type="Pfam" id="PF17951">
    <property type="entry name" value="FAS_meander"/>
    <property type="match status" value="1"/>
</dbReference>
<dbReference type="Pfam" id="PF16073">
    <property type="entry name" value="SAT"/>
    <property type="match status" value="1"/>
</dbReference>
<evidence type="ECO:0000256" key="5">
    <source>
        <dbReference type="ARBA" id="ARBA00022857"/>
    </source>
</evidence>
<comment type="catalytic activity">
    <reaction evidence="12">
        <text>holo-[ACP] + malonyl-CoA = malonyl-[ACP] + CoA</text>
        <dbReference type="Rhea" id="RHEA:41792"/>
        <dbReference type="Rhea" id="RHEA-COMP:9623"/>
        <dbReference type="Rhea" id="RHEA-COMP:9685"/>
        <dbReference type="ChEBI" id="CHEBI:57287"/>
        <dbReference type="ChEBI" id="CHEBI:57384"/>
        <dbReference type="ChEBI" id="CHEBI:64479"/>
        <dbReference type="ChEBI" id="CHEBI:78449"/>
        <dbReference type="EC" id="2.3.1.39"/>
    </reaction>
</comment>
<dbReference type="EMBL" id="JAPWDQ010000005">
    <property type="protein sequence ID" value="KAJ5484698.1"/>
    <property type="molecule type" value="Genomic_DNA"/>
</dbReference>
<proteinExistence type="inferred from homology"/>
<dbReference type="Gene3D" id="3.40.366.10">
    <property type="entry name" value="Malonyl-Coenzyme A Acyl Carrier Protein, domain 2"/>
    <property type="match status" value="3"/>
</dbReference>
<dbReference type="InterPro" id="IPR032088">
    <property type="entry name" value="SAT"/>
</dbReference>
<dbReference type="InterPro" id="IPR016035">
    <property type="entry name" value="Acyl_Trfase/lysoPLipase"/>
</dbReference>
<evidence type="ECO:0000256" key="13">
    <source>
        <dbReference type="ARBA" id="ARBA00048536"/>
    </source>
</evidence>
<organism evidence="19 20">
    <name type="scientific">Penicillium diatomitis</name>
    <dbReference type="NCBI Taxonomy" id="2819901"/>
    <lineage>
        <taxon>Eukaryota</taxon>
        <taxon>Fungi</taxon>
        <taxon>Dikarya</taxon>
        <taxon>Ascomycota</taxon>
        <taxon>Pezizomycotina</taxon>
        <taxon>Eurotiomycetes</taxon>
        <taxon>Eurotiomycetidae</taxon>
        <taxon>Eurotiales</taxon>
        <taxon>Aspergillaceae</taxon>
        <taxon>Penicillium</taxon>
    </lineage>
</organism>
<sequence>MGPTAEVMLGMARTIPAILLKDPLKAQVQSAIMSKTTSVEQSATPDTLPSSASSIASLNSDDIAKDCQSKPQLEARVFSQPALLHAARNGSATVYAIFGGQGVFSPLRELKDIHTQSPSIVGGLLERSSAHLQRLLDDNPSFSVHYPAGLGILSWILDPEQQPLPHALSRAPISLLLIGLLQLANYYVLVHSLNVGPGDMETFLEGIGGHSQGVVPAVMVSAARDWESLDRLSLTALTILFYIGVRAQFLFDSAPVDGGVLQDCEAHGEGVPSCMLRVNGISLDILTKIVDKVNHHLHRCDQAEVALINGPRNCVLGGPPTTLYAVSRCLRRMTASPGVSQARVRYSQRKPEITIGFLPISVPFHTSHLSTACTLVLHDLREMYLARSHLRISVYDTSDGSDLKDGTGRDIIPDLVRMIMTWRLDWPATAHFAGATHIVDLGPGIHQDGIGALTGRLKQGSGVRTIIFGLRNTSSSPSPLEFGSREELLDGLSTIPGRDWRKEYGPRLVLSTAAPAMETKMTRLLGLPPLMVAGMTPTTSSWEFVVATMNAGYHIELAAGGFSDAASFEAAIRNVVTHAPAGRGVTCNVIYANPRALRWQLETIQKLQAMRLPIDGLTIGAGIPSPDTIAGYIRDMPLLKHISFKPGSTQAIREVISIAKMHSHFPFILQWTGGRAGGHHSFEDFHEPIMQSYHRVRACANIVLVGGSGFGDAADSYPYLTGEWSVRLGSSPMPFDGILLGSRVMVARETRTSDAAKELIVATPGVADDEWEGTYSRPTGGVLTVISEMDEPIHMLQTRAVQLWSELDRKFFSVQDKATRLEMLRKETPHIIARLNQDFSKVWFGRTESGAVVHLAEMTYAEVAARLIGLTYLRPRTRWIHFSYCELAYGFLAHVESRFALSVEETRVIESFKKIKQDPYGALERLKAQYPQLEVQLLSHQDEAIFTMMCRRRGRRPVPFITALDDEFEYYFKKDSLWQSENLDAVQGEDIQRTCVLHGPIAARYTLRSDQTVKEILDEIHYGYIGFLEHSGPVCLRDGLDGASFRGKGYPKYERFEVDDNCLAEEQLWYQRLAAGRSTSFQLAVLAETVWRDRLVLKNPVRVILKPRTDIRIVIDSSPDQCEVLSLWENLDTEDEREVAKMKVNPAGLIDLELINYETATGEPAALTLQFGPGSSQHPLQDLTANLNERIQRMYRRIWFGDDPKPSPSELNLSEFDGEDFIVTPASLRLFSTSIGSRKHSQRNYDSRIAPLDYAVVVAWKALTKPLFVLDVNLLRLVHLRNSFEWISPIHVHNILAVKSHITCLVVQESGTLVEVKATISRSGKPIGTVTSQFMLRDAKQIPPGLMSFKNVEETPSTLLLDTACAVSVLESKPWFQRHDRDTELLGSTLLFRPHSRYLYGAKGEVTQVEVTGTVQMKSDFHKKPIQIGSIHWKSTTPTNIVTGYLTRHGNSSSPRELFDKPLELAVTPDIIFAPTNNSIYAHASKDLNPIHVSKSMAAYAELPGTITHGMNTSARIRALLCNYLCGHDESLFCRFTISFTNMVLPGEQLQLSARHIGMLDGTRVIEFTARDQAGLTVAKGEAEIRNAPTAMLFTGQGSQHKGMGMELRQSSAVARQMWDRADAFFVNTYGFRISDIVINNPKKLTVRFGGPLGRKLRDNYRALRYLAPDGDTSKLTQIFPDLGHNTGSYTFTSDSGLLFATQFTQPALTLTEVAIYEDLKSRGLVCPATTFAGHSLGEYAAIAAFGGLVPLETLMAIAFYRGLSMQVAVQRDSAGRSAFAMCALNPSRLAEAMNVDQVDRVVKKIWEMTGLLIEIVNYNINGQQYVCAGDVRALLCLTRLLDSQHKFQVDNSSSLRDALAGILSSIPQTPLSTEDLPRGRATTPLAGIDVPFHSSFMKHGIPAFRQFLYAHVQCQHVDPQRLIKRYVPNLTARLFDIDKAYFEVTESLTGSPVLRKILDQWSEITSGRNNVTGIVQMLKTFQER</sequence>
<keyword evidence="9" id="KW-0511">Multifunctional enzyme</keyword>
<dbReference type="GO" id="GO:0004314">
    <property type="term" value="F:[acyl-carrier-protein] S-malonyltransferase activity"/>
    <property type="evidence" value="ECO:0007669"/>
    <property type="project" value="UniProtKB-EC"/>
</dbReference>
<feature type="active site" description="For acetyltransferase activity" evidence="17">
    <location>
        <position position="211"/>
    </location>
</feature>
<evidence type="ECO:0000256" key="6">
    <source>
        <dbReference type="ARBA" id="ARBA00023002"/>
    </source>
</evidence>
<comment type="catalytic activity">
    <reaction evidence="1">
        <text>a (3R)-hydroxyacyl-[ACP] = a (2E)-enoyl-[ACP] + H2O</text>
        <dbReference type="Rhea" id="RHEA:13097"/>
        <dbReference type="Rhea" id="RHEA-COMP:9925"/>
        <dbReference type="Rhea" id="RHEA-COMP:9945"/>
        <dbReference type="ChEBI" id="CHEBI:15377"/>
        <dbReference type="ChEBI" id="CHEBI:78784"/>
        <dbReference type="ChEBI" id="CHEBI:78827"/>
        <dbReference type="EC" id="4.2.1.59"/>
    </reaction>
</comment>
<evidence type="ECO:0000256" key="12">
    <source>
        <dbReference type="ARBA" id="ARBA00048462"/>
    </source>
</evidence>
<keyword evidence="5 16" id="KW-0521">NADP</keyword>
<dbReference type="FunFam" id="3.20.20.70:FF:000078">
    <property type="entry name" value="Fatty acid synthase beta subunit dehydratase"/>
    <property type="match status" value="1"/>
</dbReference>
<dbReference type="InterPro" id="IPR040883">
    <property type="entry name" value="FAS_meander"/>
</dbReference>
<evidence type="ECO:0000256" key="4">
    <source>
        <dbReference type="ARBA" id="ARBA00022801"/>
    </source>
</evidence>
<dbReference type="Pfam" id="PF13452">
    <property type="entry name" value="FAS1_DH_region"/>
    <property type="match status" value="1"/>
</dbReference>
<evidence type="ECO:0000256" key="10">
    <source>
        <dbReference type="ARBA" id="ARBA00033756"/>
    </source>
</evidence>
<feature type="domain" description="Malonyl-CoA:ACP transacylase (MAT)" evidence="18">
    <location>
        <begin position="1593"/>
        <end position="1918"/>
    </location>
</feature>
<dbReference type="InterPro" id="IPR014043">
    <property type="entry name" value="Acyl_transferase_dom"/>
</dbReference>
<dbReference type="Proteomes" id="UP001148312">
    <property type="component" value="Unassembled WGS sequence"/>
</dbReference>
<dbReference type="GO" id="GO:0004312">
    <property type="term" value="F:fatty acid synthase activity"/>
    <property type="evidence" value="ECO:0007669"/>
    <property type="project" value="InterPro"/>
</dbReference>
<name>A0A9W9X5C0_9EURO</name>
<keyword evidence="6 16" id="KW-0560">Oxidoreductase</keyword>
<evidence type="ECO:0000256" key="17">
    <source>
        <dbReference type="PIRSR" id="PIRSR005562-1"/>
    </source>
</evidence>
<comment type="catalytic activity">
    <reaction evidence="15">
        <text>holo-[ACP] + acetyl-CoA = acetyl-[ACP] + CoA</text>
        <dbReference type="Rhea" id="RHEA:41788"/>
        <dbReference type="Rhea" id="RHEA-COMP:9621"/>
        <dbReference type="Rhea" id="RHEA-COMP:9685"/>
        <dbReference type="ChEBI" id="CHEBI:57287"/>
        <dbReference type="ChEBI" id="CHEBI:57288"/>
        <dbReference type="ChEBI" id="CHEBI:64479"/>
        <dbReference type="ChEBI" id="CHEBI:78446"/>
        <dbReference type="EC" id="2.3.1.38"/>
    </reaction>
</comment>
<evidence type="ECO:0000256" key="8">
    <source>
        <dbReference type="ARBA" id="ARBA00023239"/>
    </source>
</evidence>
<dbReference type="SUPFAM" id="SSF54637">
    <property type="entry name" value="Thioesterase/thiol ester dehydrase-isomerase"/>
    <property type="match status" value="2"/>
</dbReference>
<comment type="catalytic activity">
    <reaction evidence="11">
        <text>acetyl-CoA + n malonyl-CoA + 2n NADPH + 4n H(+) = a long-chain-acyl-CoA + n CoA + n CO2 + 2n NADP(+).</text>
        <dbReference type="EC" id="2.3.1.86"/>
    </reaction>
</comment>
<evidence type="ECO:0000256" key="2">
    <source>
        <dbReference type="ARBA" id="ARBA00010009"/>
    </source>
</evidence>
<dbReference type="Gene3D" id="6.10.60.10">
    <property type="match status" value="1"/>
</dbReference>
<dbReference type="InterPro" id="IPR003965">
    <property type="entry name" value="Fatty_acid_synthase"/>
</dbReference>
<evidence type="ECO:0000256" key="3">
    <source>
        <dbReference type="ARBA" id="ARBA00022679"/>
    </source>
</evidence>
<keyword evidence="7 16" id="KW-0520">NAD</keyword>
<dbReference type="SUPFAM" id="SSF52151">
    <property type="entry name" value="FabD/lysophospholipase-like"/>
    <property type="match status" value="2"/>
</dbReference>
<keyword evidence="4 16" id="KW-0378">Hydrolase</keyword>
<dbReference type="GO" id="GO:0004313">
    <property type="term" value="F:[acyl-carrier-protein] S-acetyltransferase activity"/>
    <property type="evidence" value="ECO:0007669"/>
    <property type="project" value="UniProtKB-EC"/>
</dbReference>
<keyword evidence="20" id="KW-1185">Reference proteome</keyword>
<evidence type="ECO:0000256" key="11">
    <source>
        <dbReference type="ARBA" id="ARBA00048237"/>
    </source>
</evidence>
<dbReference type="InterPro" id="IPR013565">
    <property type="entry name" value="Fas1/AflB-like_central"/>
</dbReference>
<dbReference type="InterPro" id="IPR050830">
    <property type="entry name" value="Fungal_FAS"/>
</dbReference>
<dbReference type="PANTHER" id="PTHR10982">
    <property type="entry name" value="MALONYL COA-ACYL CARRIER PROTEIN TRANSACYLASE"/>
    <property type="match status" value="1"/>
</dbReference>
<protein>
    <recommendedName>
        <fullName evidence="18">Malonyl-CoA:ACP transacylase (MAT) domain-containing protein</fullName>
    </recommendedName>
</protein>
<gene>
    <name evidence="19" type="ORF">N7539_004686</name>
</gene>
<comment type="caution">
    <text evidence="19">The sequence shown here is derived from an EMBL/GenBank/DDBJ whole genome shotgun (WGS) entry which is preliminary data.</text>
</comment>
<evidence type="ECO:0000256" key="16">
    <source>
        <dbReference type="PIRNR" id="PIRNR005562"/>
    </source>
</evidence>
<dbReference type="GO" id="GO:0016297">
    <property type="term" value="F:fatty acyl-[ACP] hydrolase activity"/>
    <property type="evidence" value="ECO:0007669"/>
    <property type="project" value="UniProtKB-EC"/>
</dbReference>
<evidence type="ECO:0000313" key="20">
    <source>
        <dbReference type="Proteomes" id="UP001148312"/>
    </source>
</evidence>
<evidence type="ECO:0000256" key="1">
    <source>
        <dbReference type="ARBA" id="ARBA00001055"/>
    </source>
</evidence>
<dbReference type="Gene3D" id="3.10.129.10">
    <property type="entry name" value="Hotdog Thioesterase"/>
    <property type="match status" value="1"/>
</dbReference>
<dbReference type="InterPro" id="IPR039569">
    <property type="entry name" value="FAS1-like_DH_region"/>
</dbReference>
<dbReference type="GO" id="GO:0006633">
    <property type="term" value="P:fatty acid biosynthetic process"/>
    <property type="evidence" value="ECO:0007669"/>
    <property type="project" value="InterPro"/>
</dbReference>
<dbReference type="GO" id="GO:0004318">
    <property type="term" value="F:enoyl-[acyl-carrier-protein] reductase (NADH) activity"/>
    <property type="evidence" value="ECO:0007669"/>
    <property type="project" value="UniProtKB-UniRule"/>
</dbReference>
<dbReference type="InterPro" id="IPR029069">
    <property type="entry name" value="HotDog_dom_sf"/>
</dbReference>
<comment type="catalytic activity">
    <reaction evidence="13">
        <text>(9Z)-octadecenoyl-[ACP] + H2O = (9Z)-octadecenoate + holo-[ACP] + H(+)</text>
        <dbReference type="Rhea" id="RHEA:15057"/>
        <dbReference type="Rhea" id="RHEA-COMP:9685"/>
        <dbReference type="Rhea" id="RHEA-COMP:9924"/>
        <dbReference type="ChEBI" id="CHEBI:15377"/>
        <dbReference type="ChEBI" id="CHEBI:15378"/>
        <dbReference type="ChEBI" id="CHEBI:30823"/>
        <dbReference type="ChEBI" id="CHEBI:64479"/>
        <dbReference type="ChEBI" id="CHEBI:78783"/>
        <dbReference type="EC" id="3.1.2.14"/>
    </reaction>
</comment>
<dbReference type="Pfam" id="PF01575">
    <property type="entry name" value="MaoC_dehydratas"/>
    <property type="match status" value="1"/>
</dbReference>
<dbReference type="Pfam" id="PF22235">
    <property type="entry name" value="FAS1_thioest_ins"/>
    <property type="match status" value="1"/>
</dbReference>
<evidence type="ECO:0000256" key="14">
    <source>
        <dbReference type="ARBA" id="ARBA00048572"/>
    </source>
</evidence>
<comment type="catalytic activity">
    <reaction evidence="14">
        <text>a 2,3-saturated acyl-[ACP] + NAD(+) = a (2E)-enoyl-[ACP] + NADH + H(+)</text>
        <dbReference type="Rhea" id="RHEA:10240"/>
        <dbReference type="Rhea" id="RHEA-COMP:9925"/>
        <dbReference type="Rhea" id="RHEA-COMP:9926"/>
        <dbReference type="ChEBI" id="CHEBI:15378"/>
        <dbReference type="ChEBI" id="CHEBI:57540"/>
        <dbReference type="ChEBI" id="CHEBI:57945"/>
        <dbReference type="ChEBI" id="CHEBI:78784"/>
        <dbReference type="ChEBI" id="CHEBI:78785"/>
        <dbReference type="EC" id="1.3.1.9"/>
    </reaction>
</comment>
<reference evidence="19" key="2">
    <citation type="journal article" date="2023" name="IMA Fungus">
        <title>Comparative genomic study of the Penicillium genus elucidates a diverse pangenome and 15 lateral gene transfer events.</title>
        <authorList>
            <person name="Petersen C."/>
            <person name="Sorensen T."/>
            <person name="Nielsen M.R."/>
            <person name="Sondergaard T.E."/>
            <person name="Sorensen J.L."/>
            <person name="Fitzpatrick D.A."/>
            <person name="Frisvad J.C."/>
            <person name="Nielsen K.L."/>
        </authorList>
    </citation>
    <scope>NUCLEOTIDE SEQUENCE</scope>
    <source>
        <strain evidence="19">IBT 30728</strain>
    </source>
</reference>
<reference evidence="19" key="1">
    <citation type="submission" date="2022-12" db="EMBL/GenBank/DDBJ databases">
        <authorList>
            <person name="Petersen C."/>
        </authorList>
    </citation>
    <scope>NUCLEOTIDE SEQUENCE</scope>
    <source>
        <strain evidence="19">IBT 30728</strain>
    </source>
</reference>
<keyword evidence="3 16" id="KW-0808">Transferase</keyword>
<feature type="active site" description="For malonyltransferase activity" evidence="17">
    <location>
        <position position="1736"/>
    </location>
</feature>
<dbReference type="Gene3D" id="3.30.1120.100">
    <property type="match status" value="1"/>
</dbReference>
<dbReference type="Pfam" id="PF08354">
    <property type="entry name" value="Fas1-AflB-like_hel"/>
    <property type="match status" value="1"/>
</dbReference>
<dbReference type="Gene3D" id="6.10.140.1400">
    <property type="match status" value="1"/>
</dbReference>
<dbReference type="Gene3D" id="3.20.20.70">
    <property type="entry name" value="Aldolase class I"/>
    <property type="match status" value="1"/>
</dbReference>
<dbReference type="PRINTS" id="PR01483">
    <property type="entry name" value="FASYNTHASE"/>
</dbReference>
<dbReference type="GO" id="GO:0004321">
    <property type="term" value="F:fatty-acyl-CoA synthase activity"/>
    <property type="evidence" value="ECO:0007669"/>
    <property type="project" value="UniProtKB-EC"/>
</dbReference>
<dbReference type="PIRSF" id="PIRSF005562">
    <property type="entry name" value="FAS_yeast_beta"/>
    <property type="match status" value="1"/>
</dbReference>
<accession>A0A9W9X5C0</accession>
<evidence type="ECO:0000256" key="7">
    <source>
        <dbReference type="ARBA" id="ARBA00023027"/>
    </source>
</evidence>
<evidence type="ECO:0000313" key="19">
    <source>
        <dbReference type="EMBL" id="KAJ5484698.1"/>
    </source>
</evidence>
<comment type="similarity">
    <text evidence="2 16">Belongs to the fungal fatty acid synthetase subunit beta family.</text>
</comment>
<evidence type="ECO:0000256" key="9">
    <source>
        <dbReference type="ARBA" id="ARBA00023268"/>
    </source>
</evidence>
<dbReference type="GO" id="GO:0005835">
    <property type="term" value="C:fatty acid synthase complex"/>
    <property type="evidence" value="ECO:0007669"/>
    <property type="project" value="UniProtKB-UniRule"/>
</dbReference>
<evidence type="ECO:0000256" key="15">
    <source>
        <dbReference type="ARBA" id="ARBA00048835"/>
    </source>
</evidence>
<dbReference type="InterPro" id="IPR002539">
    <property type="entry name" value="MaoC-like_dom"/>
</dbReference>
<dbReference type="GO" id="GO:0019171">
    <property type="term" value="F:(3R)-hydroxyacyl-[acyl-carrier-protein] dehydratase activity"/>
    <property type="evidence" value="ECO:0007669"/>
    <property type="project" value="UniProtKB-EC"/>
</dbReference>
<dbReference type="GeneID" id="81624537"/>
<dbReference type="Gene3D" id="1.20.930.70">
    <property type="match status" value="1"/>
</dbReference>
<dbReference type="Gene3D" id="6.20.240.10">
    <property type="match status" value="1"/>
</dbReference>
<evidence type="ECO:0000259" key="18">
    <source>
        <dbReference type="SMART" id="SM00827"/>
    </source>
</evidence>
<dbReference type="RefSeq" id="XP_056789482.1">
    <property type="nucleotide sequence ID" value="XM_056934288.1"/>
</dbReference>
<dbReference type="Gene3D" id="2.40.128.700">
    <property type="match status" value="1"/>
</dbReference>
<dbReference type="InterPro" id="IPR001227">
    <property type="entry name" value="Ac_transferase_dom_sf"/>
</dbReference>
<dbReference type="InterPro" id="IPR016452">
    <property type="entry name" value="Fas1/AflB-like"/>
</dbReference>
<dbReference type="InterPro" id="IPR013785">
    <property type="entry name" value="Aldolase_TIM"/>
</dbReference>